<keyword evidence="3" id="KW-1185">Reference proteome</keyword>
<feature type="transmembrane region" description="Helical" evidence="1">
    <location>
        <begin position="553"/>
        <end position="571"/>
    </location>
</feature>
<accession>A0A8T0IMS7</accession>
<feature type="transmembrane region" description="Helical" evidence="1">
    <location>
        <begin position="434"/>
        <end position="456"/>
    </location>
</feature>
<keyword evidence="1" id="KW-1133">Transmembrane helix</keyword>
<dbReference type="PANTHER" id="PTHR47555">
    <property type="entry name" value="N-ACETYLGLUCOSAMINYL TRANSFERASE COMPONENT FAMILY PROTEIN / GPI1 FAMILY PROTEIN"/>
    <property type="match status" value="1"/>
</dbReference>
<dbReference type="PANTHER" id="PTHR47555:SF2">
    <property type="entry name" value="N-ACETYLGLUCOSAMINYL TRANSFERASE COMPONENT FAMILY PROTEIN _ GPI1 FAMILY PROTEIN"/>
    <property type="match status" value="1"/>
</dbReference>
<keyword evidence="1" id="KW-0472">Membrane</keyword>
<feature type="transmembrane region" description="Helical" evidence="1">
    <location>
        <begin position="523"/>
        <end position="547"/>
    </location>
</feature>
<dbReference type="InterPro" id="IPR007720">
    <property type="entry name" value="PigQ/GPI1"/>
</dbReference>
<dbReference type="EMBL" id="CM026423">
    <property type="protein sequence ID" value="KAG0585060.1"/>
    <property type="molecule type" value="Genomic_DNA"/>
</dbReference>
<dbReference type="Proteomes" id="UP000822688">
    <property type="component" value="Chromosome 3"/>
</dbReference>
<evidence type="ECO:0000256" key="1">
    <source>
        <dbReference type="SAM" id="Phobius"/>
    </source>
</evidence>
<dbReference type="GO" id="GO:0016020">
    <property type="term" value="C:membrane"/>
    <property type="evidence" value="ECO:0007669"/>
    <property type="project" value="InterPro"/>
</dbReference>
<gene>
    <name evidence="2" type="ORF">KC19_3G254500</name>
</gene>
<protein>
    <submittedName>
        <fullName evidence="2">Uncharacterized protein</fullName>
    </submittedName>
</protein>
<evidence type="ECO:0000313" key="2">
    <source>
        <dbReference type="EMBL" id="KAG0585060.1"/>
    </source>
</evidence>
<dbReference type="Pfam" id="PF05024">
    <property type="entry name" value="Gpi1"/>
    <property type="match status" value="1"/>
</dbReference>
<evidence type="ECO:0000313" key="3">
    <source>
        <dbReference type="Proteomes" id="UP000822688"/>
    </source>
</evidence>
<name>A0A8T0IMS7_CERPU</name>
<dbReference type="OrthoDB" id="70250at2759"/>
<feature type="transmembrane region" description="Helical" evidence="1">
    <location>
        <begin position="263"/>
        <end position="283"/>
    </location>
</feature>
<reference evidence="2" key="1">
    <citation type="submission" date="2020-06" db="EMBL/GenBank/DDBJ databases">
        <title>WGS assembly of Ceratodon purpureus strain R40.</title>
        <authorList>
            <person name="Carey S.B."/>
            <person name="Jenkins J."/>
            <person name="Shu S."/>
            <person name="Lovell J.T."/>
            <person name="Sreedasyam A."/>
            <person name="Maumus F."/>
            <person name="Tiley G.P."/>
            <person name="Fernandez-Pozo N."/>
            <person name="Barry K."/>
            <person name="Chen C."/>
            <person name="Wang M."/>
            <person name="Lipzen A."/>
            <person name="Daum C."/>
            <person name="Saski C.A."/>
            <person name="Payton A.C."/>
            <person name="Mcbreen J.C."/>
            <person name="Conrad R.E."/>
            <person name="Kollar L.M."/>
            <person name="Olsson S."/>
            <person name="Huttunen S."/>
            <person name="Landis J.B."/>
            <person name="Wickett N.J."/>
            <person name="Johnson M.G."/>
            <person name="Rensing S.A."/>
            <person name="Grimwood J."/>
            <person name="Schmutz J."/>
            <person name="Mcdaniel S.F."/>
        </authorList>
    </citation>
    <scope>NUCLEOTIDE SEQUENCE</scope>
    <source>
        <strain evidence="2">R40</strain>
    </source>
</reference>
<sequence length="721" mass="79882">MEKGAHWQCRLWWPRHLSRARPPASMALVGWVSFSDSCSLDLVIAATCPMPTSQSLQALEDILGSTGKMLQSQIPTATTPCILGQYYSSSPWDEGYKERKDWSNGGLNGVSAPVTAAKGKNRNKRGHVNGFKLGPAVWATTAAWKFEGGGFVPRLSYVSVKGVQYYADTHIVLYEQPQFGRGHLSCRMWSSAHLAKQACLRSTTKPKWVMDAVAGKQPAYDIERVIEQLNCTSYVEKTLMLGLGAAPAKPSLLYKLWRHTTTAFVASVATILYILAWACSTLLDRWLSVVPYIGSVQQMSHTWHALHLRCHQLLAWPFILLWGGSGSEQANVAMAHRCAQNRHATWTAIVVDMVLGAIAGVLVLYHELAIAKFVHRMVRMLTNDIMRTGCIWLMGVPAGFKLNEELATRLGTLALHVIQTWATVGALVKPALRVFLPILALFGILLGLTVPVAMLVDTLLLGSIHIAALHQATASLYASQLRALAALWRLFGARKRNPLRGRQDSYECTVEQLVVGSLMFTPLLLLLPTTSVFYTFFTLIYSIISIVRLCLQYLILILQWFPYAEVALWLVQPKRFPSGIWFKSLYVDRTKHSSRSSQVPRRSGSEINGSRGLWNLAHPNGTTPVHLMELLEKHQEEKTALVSSLGVETAGIGELLAPFTEQLGGVCTLRSAVALMYKSVSGGRIPLALELEKGAKLPHTLVSVRKFWRLCYEAIFPSTQV</sequence>
<organism evidence="2 3">
    <name type="scientific">Ceratodon purpureus</name>
    <name type="common">Fire moss</name>
    <name type="synonym">Dicranum purpureum</name>
    <dbReference type="NCBI Taxonomy" id="3225"/>
    <lineage>
        <taxon>Eukaryota</taxon>
        <taxon>Viridiplantae</taxon>
        <taxon>Streptophyta</taxon>
        <taxon>Embryophyta</taxon>
        <taxon>Bryophyta</taxon>
        <taxon>Bryophytina</taxon>
        <taxon>Bryopsida</taxon>
        <taxon>Dicranidae</taxon>
        <taxon>Pseudoditrichales</taxon>
        <taxon>Ditrichaceae</taxon>
        <taxon>Ceratodon</taxon>
    </lineage>
</organism>
<keyword evidence="1" id="KW-0812">Transmembrane</keyword>
<comment type="caution">
    <text evidence="2">The sequence shown here is derived from an EMBL/GenBank/DDBJ whole genome shotgun (WGS) entry which is preliminary data.</text>
</comment>
<feature type="transmembrane region" description="Helical" evidence="1">
    <location>
        <begin position="344"/>
        <end position="365"/>
    </location>
</feature>
<dbReference type="AlphaFoldDB" id="A0A8T0IMS7"/>
<dbReference type="GO" id="GO:0006506">
    <property type="term" value="P:GPI anchor biosynthetic process"/>
    <property type="evidence" value="ECO:0007669"/>
    <property type="project" value="InterPro"/>
</dbReference>
<proteinExistence type="predicted"/>